<dbReference type="RefSeq" id="WP_407594335.1">
    <property type="nucleotide sequence ID" value="NZ_JBHDIY010000002.1"/>
</dbReference>
<protein>
    <recommendedName>
        <fullName evidence="4">PH domain-containing protein</fullName>
    </recommendedName>
</protein>
<keyword evidence="3" id="KW-1185">Reference proteome</keyword>
<evidence type="ECO:0008006" key="4">
    <source>
        <dbReference type="Google" id="ProtNLM"/>
    </source>
</evidence>
<reference evidence="2 3" key="1">
    <citation type="submission" date="2024-08" db="EMBL/GenBank/DDBJ databases">
        <title>Tateyamaria sp. nov., isolated from marine algae.</title>
        <authorList>
            <person name="Choi B.J."/>
            <person name="Kim J.M."/>
            <person name="Lee J.K."/>
            <person name="Choi D.G."/>
            <person name="Bayburt H."/>
            <person name="Baek J.H."/>
            <person name="Han D.M."/>
            <person name="Jeon C.O."/>
        </authorList>
    </citation>
    <scope>NUCLEOTIDE SEQUENCE [LARGE SCALE GENOMIC DNA]</scope>
    <source>
        <strain evidence="2 3">KMU-156</strain>
    </source>
</reference>
<feature type="transmembrane region" description="Helical" evidence="1">
    <location>
        <begin position="35"/>
        <end position="52"/>
    </location>
</feature>
<comment type="caution">
    <text evidence="2">The sequence shown here is derived from an EMBL/GenBank/DDBJ whole genome shotgun (WGS) entry which is preliminary data.</text>
</comment>
<evidence type="ECO:0000313" key="2">
    <source>
        <dbReference type="EMBL" id="MFL4470255.1"/>
    </source>
</evidence>
<evidence type="ECO:0000313" key="3">
    <source>
        <dbReference type="Proteomes" id="UP001627408"/>
    </source>
</evidence>
<proteinExistence type="predicted"/>
<keyword evidence="1" id="KW-0812">Transmembrane</keyword>
<gene>
    <name evidence="2" type="ORF">ACERZ8_10350</name>
</gene>
<dbReference type="Proteomes" id="UP001627408">
    <property type="component" value="Unassembled WGS sequence"/>
</dbReference>
<evidence type="ECO:0000256" key="1">
    <source>
        <dbReference type="SAM" id="Phobius"/>
    </source>
</evidence>
<sequence length="172" mass="19852">MTQRDEWTGLLDPGERIIWQGKPSTRVQMEFDSPFAVVFMMFWGGIPLFMVISEPRTLLLGVPGLFLGIALYFFVGQHFWAAFMRSRTFYSLSNTRAFIARATLGGRKLDSYPITEQTTLQLDEGRKRAIWFGTSHGRQMFSNKTENPVGFERLDNQREVYQLLRAVQRGEA</sequence>
<feature type="transmembrane region" description="Helical" evidence="1">
    <location>
        <begin position="58"/>
        <end position="83"/>
    </location>
</feature>
<accession>A0ABW8UTQ8</accession>
<name>A0ABW8UTQ8_9RHOB</name>
<dbReference type="EMBL" id="JBHDIY010000002">
    <property type="protein sequence ID" value="MFL4470255.1"/>
    <property type="molecule type" value="Genomic_DNA"/>
</dbReference>
<keyword evidence="1" id="KW-0472">Membrane</keyword>
<organism evidence="2 3">
    <name type="scientific">Tateyamaria armeniaca</name>
    <dbReference type="NCBI Taxonomy" id="2518930"/>
    <lineage>
        <taxon>Bacteria</taxon>
        <taxon>Pseudomonadati</taxon>
        <taxon>Pseudomonadota</taxon>
        <taxon>Alphaproteobacteria</taxon>
        <taxon>Rhodobacterales</taxon>
        <taxon>Roseobacteraceae</taxon>
        <taxon>Tateyamaria</taxon>
    </lineage>
</organism>
<keyword evidence="1" id="KW-1133">Transmembrane helix</keyword>